<dbReference type="GO" id="GO:0005886">
    <property type="term" value="C:plasma membrane"/>
    <property type="evidence" value="ECO:0007669"/>
    <property type="project" value="UniProtKB-SubCell"/>
</dbReference>
<evidence type="ECO:0000313" key="11">
    <source>
        <dbReference type="Proteomes" id="UP001165678"/>
    </source>
</evidence>
<feature type="transmembrane region" description="Helical" evidence="7">
    <location>
        <begin position="6"/>
        <end position="24"/>
    </location>
</feature>
<dbReference type="InterPro" id="IPR048454">
    <property type="entry name" value="YetF_N"/>
</dbReference>
<gene>
    <name evidence="10" type="ORF">OQ287_09110</name>
</gene>
<evidence type="ECO:0000256" key="2">
    <source>
        <dbReference type="ARBA" id="ARBA00006448"/>
    </source>
</evidence>
<comment type="caution">
    <text evidence="10">The sequence shown here is derived from an EMBL/GenBank/DDBJ whole genome shotgun (WGS) entry which is preliminary data.</text>
</comment>
<evidence type="ECO:0000256" key="5">
    <source>
        <dbReference type="ARBA" id="ARBA00022989"/>
    </source>
</evidence>
<dbReference type="Pfam" id="PF20730">
    <property type="entry name" value="YetF_N"/>
    <property type="match status" value="1"/>
</dbReference>
<evidence type="ECO:0000256" key="1">
    <source>
        <dbReference type="ARBA" id="ARBA00004651"/>
    </source>
</evidence>
<dbReference type="InterPro" id="IPR007353">
    <property type="entry name" value="DUF421"/>
</dbReference>
<keyword evidence="5 7" id="KW-1133">Transmembrane helix</keyword>
<accession>A0AA41ZNU9</accession>
<dbReference type="Pfam" id="PF04239">
    <property type="entry name" value="DUF421"/>
    <property type="match status" value="1"/>
</dbReference>
<proteinExistence type="inferred from homology"/>
<feature type="transmembrane region" description="Helical" evidence="7">
    <location>
        <begin position="36"/>
        <end position="57"/>
    </location>
</feature>
<dbReference type="RefSeq" id="WP_265896234.1">
    <property type="nucleotide sequence ID" value="NZ_JAPIVE010000002.1"/>
</dbReference>
<reference evidence="10" key="1">
    <citation type="submission" date="2022-11" db="EMBL/GenBank/DDBJ databases">
        <title>Larsenimonas rhizosphaerae sp. nov., isolated from a tidal mudflat.</title>
        <authorList>
            <person name="Lee S.D."/>
            <person name="Kim I.S."/>
        </authorList>
    </citation>
    <scope>NUCLEOTIDE SEQUENCE</scope>
    <source>
        <strain evidence="10">GH2-1</strain>
    </source>
</reference>
<evidence type="ECO:0000256" key="6">
    <source>
        <dbReference type="ARBA" id="ARBA00023136"/>
    </source>
</evidence>
<evidence type="ECO:0000256" key="7">
    <source>
        <dbReference type="SAM" id="Phobius"/>
    </source>
</evidence>
<feature type="domain" description="YetF-like N-terminal transmembrane" evidence="9">
    <location>
        <begin position="13"/>
        <end position="78"/>
    </location>
</feature>
<dbReference type="AlphaFoldDB" id="A0AA41ZNU9"/>
<keyword evidence="4 7" id="KW-0812">Transmembrane</keyword>
<keyword evidence="11" id="KW-1185">Reference proteome</keyword>
<evidence type="ECO:0000259" key="9">
    <source>
        <dbReference type="Pfam" id="PF20730"/>
    </source>
</evidence>
<keyword evidence="6 7" id="KW-0472">Membrane</keyword>
<dbReference type="PANTHER" id="PTHR34582">
    <property type="entry name" value="UPF0702 TRANSMEMBRANE PROTEIN YCAP"/>
    <property type="match status" value="1"/>
</dbReference>
<feature type="domain" description="YetF C-terminal" evidence="8">
    <location>
        <begin position="82"/>
        <end position="151"/>
    </location>
</feature>
<evidence type="ECO:0000256" key="4">
    <source>
        <dbReference type="ARBA" id="ARBA00022692"/>
    </source>
</evidence>
<evidence type="ECO:0000259" key="8">
    <source>
        <dbReference type="Pfam" id="PF04239"/>
    </source>
</evidence>
<dbReference type="InterPro" id="IPR023090">
    <property type="entry name" value="UPF0702_alpha/beta_dom_sf"/>
</dbReference>
<organism evidence="10 11">
    <name type="scientific">Larsenimonas rhizosphaerae</name>
    <dbReference type="NCBI Taxonomy" id="2944682"/>
    <lineage>
        <taxon>Bacteria</taxon>
        <taxon>Pseudomonadati</taxon>
        <taxon>Pseudomonadota</taxon>
        <taxon>Gammaproteobacteria</taxon>
        <taxon>Oceanospirillales</taxon>
        <taxon>Halomonadaceae</taxon>
        <taxon>Larsenimonas</taxon>
    </lineage>
</organism>
<sequence length="167" mass="18119">MNPIVHTIVIGICSYLTLIVILRLSGKRTLSKWNAFDFVVTIALGSTLSTALTSSQVPFTQSVTAFVIIILLQFIITFTSVRSKRVKNLVKSRPSLLLFNGRYCEDTLQRERVVRAEICAAIREKGITDVESVYAVVLETDGSFSVLPQAGSSNSALEGIAGIPGPT</sequence>
<comment type="similarity">
    <text evidence="2">Belongs to the UPF0702 family.</text>
</comment>
<name>A0AA41ZNU9_9GAMM</name>
<dbReference type="PANTHER" id="PTHR34582:SF6">
    <property type="entry name" value="UPF0702 TRANSMEMBRANE PROTEIN YCAP"/>
    <property type="match status" value="1"/>
</dbReference>
<feature type="transmembrane region" description="Helical" evidence="7">
    <location>
        <begin position="63"/>
        <end position="81"/>
    </location>
</feature>
<protein>
    <submittedName>
        <fullName evidence="10">DUF421 domain-containing protein</fullName>
    </submittedName>
</protein>
<comment type="subcellular location">
    <subcellularLocation>
        <location evidence="1">Cell membrane</location>
        <topology evidence="1">Multi-pass membrane protein</topology>
    </subcellularLocation>
</comment>
<evidence type="ECO:0000256" key="3">
    <source>
        <dbReference type="ARBA" id="ARBA00022475"/>
    </source>
</evidence>
<dbReference type="EMBL" id="JAPIVE010000002">
    <property type="protein sequence ID" value="MCX2524400.1"/>
    <property type="molecule type" value="Genomic_DNA"/>
</dbReference>
<dbReference type="Gene3D" id="3.30.240.20">
    <property type="entry name" value="bsu07140 like domains"/>
    <property type="match status" value="1"/>
</dbReference>
<dbReference type="Proteomes" id="UP001165678">
    <property type="component" value="Unassembled WGS sequence"/>
</dbReference>
<evidence type="ECO:0000313" key="10">
    <source>
        <dbReference type="EMBL" id="MCX2524400.1"/>
    </source>
</evidence>
<keyword evidence="3" id="KW-1003">Cell membrane</keyword>